<organism evidence="9 10">
    <name type="scientific">Plasmodium fragile</name>
    <dbReference type="NCBI Taxonomy" id="5857"/>
    <lineage>
        <taxon>Eukaryota</taxon>
        <taxon>Sar</taxon>
        <taxon>Alveolata</taxon>
        <taxon>Apicomplexa</taxon>
        <taxon>Aconoidasida</taxon>
        <taxon>Haemosporida</taxon>
        <taxon>Plasmodiidae</taxon>
        <taxon>Plasmodium</taxon>
        <taxon>Plasmodium (Plasmodium)</taxon>
    </lineage>
</organism>
<evidence type="ECO:0000256" key="1">
    <source>
        <dbReference type="ARBA" id="ARBA00004123"/>
    </source>
</evidence>
<protein>
    <recommendedName>
        <fullName evidence="6">Cleavage stimulation factor 50 kDa subunit</fullName>
    </recommendedName>
</protein>
<dbReference type="PROSITE" id="PS50082">
    <property type="entry name" value="WD_REPEATS_2"/>
    <property type="match status" value="2"/>
</dbReference>
<dbReference type="EMBL" id="KQ001665">
    <property type="protein sequence ID" value="KJP88114.1"/>
    <property type="molecule type" value="Genomic_DNA"/>
</dbReference>
<dbReference type="GO" id="GO:0003723">
    <property type="term" value="F:RNA binding"/>
    <property type="evidence" value="ECO:0007669"/>
    <property type="project" value="TreeGrafter"/>
</dbReference>
<dbReference type="Proteomes" id="UP000054561">
    <property type="component" value="Unassembled WGS sequence"/>
</dbReference>
<dbReference type="OMA" id="LYVHPCG"/>
<dbReference type="VEuPathDB" id="PlasmoDB:AK88_02228"/>
<dbReference type="InterPro" id="IPR001680">
    <property type="entry name" value="WD40_rpt"/>
</dbReference>
<feature type="region of interest" description="Disordered" evidence="8">
    <location>
        <begin position="1"/>
        <end position="62"/>
    </location>
</feature>
<evidence type="ECO:0000256" key="2">
    <source>
        <dbReference type="ARBA" id="ARBA00022574"/>
    </source>
</evidence>
<feature type="repeat" description="WD" evidence="7">
    <location>
        <begin position="398"/>
        <end position="432"/>
    </location>
</feature>
<proteinExistence type="predicted"/>
<dbReference type="GeneID" id="24267542"/>
<dbReference type="InterPro" id="IPR036322">
    <property type="entry name" value="WD40_repeat_dom_sf"/>
</dbReference>
<dbReference type="Gene3D" id="2.130.10.10">
    <property type="entry name" value="YVTN repeat-like/Quinoprotein amine dehydrogenase"/>
    <property type="match status" value="2"/>
</dbReference>
<feature type="compositionally biased region" description="Polar residues" evidence="8">
    <location>
        <begin position="1"/>
        <end position="10"/>
    </location>
</feature>
<keyword evidence="4" id="KW-0677">Repeat</keyword>
<keyword evidence="10" id="KW-1185">Reference proteome</keyword>
<feature type="compositionally biased region" description="Basic and acidic residues" evidence="8">
    <location>
        <begin position="27"/>
        <end position="44"/>
    </location>
</feature>
<dbReference type="OrthoDB" id="71437at2759"/>
<dbReference type="InterPro" id="IPR044633">
    <property type="entry name" value="CstF1-like"/>
</dbReference>
<feature type="repeat" description="WD" evidence="7">
    <location>
        <begin position="347"/>
        <end position="388"/>
    </location>
</feature>
<evidence type="ECO:0000256" key="5">
    <source>
        <dbReference type="ARBA" id="ARBA00023242"/>
    </source>
</evidence>
<keyword evidence="3" id="KW-0507">mRNA processing</keyword>
<dbReference type="InterPro" id="IPR019775">
    <property type="entry name" value="WD40_repeat_CS"/>
</dbReference>
<evidence type="ECO:0000313" key="9">
    <source>
        <dbReference type="EMBL" id="KJP88114.1"/>
    </source>
</evidence>
<dbReference type="PROSITE" id="PS00678">
    <property type="entry name" value="WD_REPEATS_1"/>
    <property type="match status" value="1"/>
</dbReference>
<evidence type="ECO:0000256" key="4">
    <source>
        <dbReference type="ARBA" id="ARBA00022737"/>
    </source>
</evidence>
<dbReference type="PROSITE" id="PS50294">
    <property type="entry name" value="WD_REPEATS_REGION"/>
    <property type="match status" value="2"/>
</dbReference>
<gene>
    <name evidence="9" type="ORF">AK88_02228</name>
</gene>
<accession>A0A0D9QM69</accession>
<dbReference type="RefSeq" id="XP_012335285.1">
    <property type="nucleotide sequence ID" value="XM_012479862.1"/>
</dbReference>
<evidence type="ECO:0000256" key="6">
    <source>
        <dbReference type="ARBA" id="ARBA00029851"/>
    </source>
</evidence>
<dbReference type="InterPro" id="IPR015943">
    <property type="entry name" value="WD40/YVTN_repeat-like_dom_sf"/>
</dbReference>
<reference evidence="9 10" key="1">
    <citation type="submission" date="2014-03" db="EMBL/GenBank/DDBJ databases">
        <title>The Genome Sequence of Plasmodium fragile nilgiri.</title>
        <authorList>
            <consortium name="The Broad Institute Genomics Platform"/>
            <consortium name="The Broad Institute Genome Sequencing Center for Infectious Disease"/>
            <person name="Neafsey D."/>
            <person name="Duraisingh M."/>
            <person name="Young S.K."/>
            <person name="Zeng Q."/>
            <person name="Gargeya S."/>
            <person name="Abouelleil A."/>
            <person name="Alvarado L."/>
            <person name="Chapman S.B."/>
            <person name="Gainer-Dewar J."/>
            <person name="Goldberg J."/>
            <person name="Griggs A."/>
            <person name="Gujja S."/>
            <person name="Hansen M."/>
            <person name="Howarth C."/>
            <person name="Imamovic A."/>
            <person name="Larimer J."/>
            <person name="Pearson M."/>
            <person name="Poon T.W."/>
            <person name="Priest M."/>
            <person name="Roberts A."/>
            <person name="Saif S."/>
            <person name="Shea T."/>
            <person name="Sykes S."/>
            <person name="Wortman J."/>
            <person name="Nusbaum C."/>
            <person name="Birren B."/>
        </authorList>
    </citation>
    <scope>NUCLEOTIDE SEQUENCE [LARGE SCALE GENOMIC DNA]</scope>
    <source>
        <strain evidence="10">nilgiri</strain>
    </source>
</reference>
<evidence type="ECO:0000313" key="10">
    <source>
        <dbReference type="Proteomes" id="UP000054561"/>
    </source>
</evidence>
<sequence>MKGFSVSSLFGPSKGDGPAEEGVQDGEGNKAEESSKVGENHESGEPGEAEGGGSPPEVKKEPKQLGDINKIAFYEAVLKQLQDDDLTDSFETLRKEINLEESKTVKENYLFKLYSKSLYKGASEYDRDIEGEDGKKNDQRNDQIAKLKTYGMLLKNAQLRSNNETVLNLDSLKKDKGGRIEYSYDITDRVELIHQHKVTCCATNSTKNVLCSGGADHVIKICKIYENVKKRKIHTIDNKHMGKINCLKFHPVKNILFSASDDCTIQIIDVSKILKKQKPQFRYRRNIREKINDLPSQNVVIQDKNAFVHLYVHPCGDFLYACNKNENFVKLFDLETLSCFTSYEKKDQHHSATINCISGTSDGSLYSSVSQDGHIKIWDGHESKLVYTKLNAHNGYSVESVTFSKSNYYMLTSGLDGQTKIWDIRNFESPFTFGNGFLSCTFNKSIFMNDEHFIANVIQTNDHFTSKFYIYNAYFGNLEYNVQNIHNDQIADIANARDGLNVHTAGHDYVCKTVRIDQRPTHDGG</sequence>
<dbReference type="PANTHER" id="PTHR44133:SF2">
    <property type="entry name" value="CLEAVAGE STIMULATION FACTOR SUBUNIT 1"/>
    <property type="match status" value="1"/>
</dbReference>
<dbReference type="PANTHER" id="PTHR44133">
    <property type="entry name" value="CLEAVAGE STIMULATION FACTOR SUBUNIT 1"/>
    <property type="match status" value="1"/>
</dbReference>
<dbReference type="Pfam" id="PF00400">
    <property type="entry name" value="WD40"/>
    <property type="match status" value="4"/>
</dbReference>
<name>A0A0D9QM69_PLAFR</name>
<dbReference type="GO" id="GO:0005848">
    <property type="term" value="C:mRNA cleavage stimulating factor complex"/>
    <property type="evidence" value="ECO:0007669"/>
    <property type="project" value="InterPro"/>
</dbReference>
<comment type="subcellular location">
    <subcellularLocation>
        <location evidence="1">Nucleus</location>
    </subcellularLocation>
</comment>
<keyword evidence="5" id="KW-0539">Nucleus</keyword>
<evidence type="ECO:0000256" key="7">
    <source>
        <dbReference type="PROSITE-ProRule" id="PRU00221"/>
    </source>
</evidence>
<dbReference type="SUPFAM" id="SSF50978">
    <property type="entry name" value="WD40 repeat-like"/>
    <property type="match status" value="1"/>
</dbReference>
<keyword evidence="2 7" id="KW-0853">WD repeat</keyword>
<dbReference type="SMART" id="SM00320">
    <property type="entry name" value="WD40"/>
    <property type="match status" value="4"/>
</dbReference>
<evidence type="ECO:0000256" key="8">
    <source>
        <dbReference type="SAM" id="MobiDB-lite"/>
    </source>
</evidence>
<dbReference type="AlphaFoldDB" id="A0A0D9QM69"/>
<dbReference type="GO" id="GO:0031124">
    <property type="term" value="P:mRNA 3'-end processing"/>
    <property type="evidence" value="ECO:0007669"/>
    <property type="project" value="InterPro"/>
</dbReference>
<evidence type="ECO:0000256" key="3">
    <source>
        <dbReference type="ARBA" id="ARBA00022664"/>
    </source>
</evidence>